<dbReference type="GO" id="GO:0006355">
    <property type="term" value="P:regulation of DNA-templated transcription"/>
    <property type="evidence" value="ECO:0007669"/>
    <property type="project" value="InterPro"/>
</dbReference>
<dbReference type="PANTHER" id="PTHR31745">
    <property type="entry name" value="SINGLE-STRANDED DNA-BINDING PROTEIN WHY2, MITOCHONDRIAL"/>
    <property type="match status" value="1"/>
</dbReference>
<dbReference type="InParanoid" id="B7FQ09"/>
<evidence type="ECO:0000313" key="3">
    <source>
        <dbReference type="EMBL" id="EEC51772.1"/>
    </source>
</evidence>
<dbReference type="Gene3D" id="2.30.31.10">
    <property type="entry name" value="Transcriptional Coactivator Pc4, Chain A"/>
    <property type="match status" value="1"/>
</dbReference>
<organism evidence="3 4">
    <name type="scientific">Phaeodactylum tricornutum (strain CCAP 1055/1)</name>
    <dbReference type="NCBI Taxonomy" id="556484"/>
    <lineage>
        <taxon>Eukaryota</taxon>
        <taxon>Sar</taxon>
        <taxon>Stramenopiles</taxon>
        <taxon>Ochrophyta</taxon>
        <taxon>Bacillariophyta</taxon>
        <taxon>Bacillariophyceae</taxon>
        <taxon>Bacillariophycidae</taxon>
        <taxon>Naviculales</taxon>
        <taxon>Phaeodactylaceae</taxon>
        <taxon>Phaeodactylum</taxon>
    </lineage>
</organism>
<name>B7FQ09_PHATC</name>
<dbReference type="InterPro" id="IPR013742">
    <property type="entry name" value="Whirly"/>
</dbReference>
<dbReference type="KEGG" id="pti:PHATRDRAFT_32031"/>
<dbReference type="OrthoDB" id="511009at2759"/>
<dbReference type="EMBL" id="CM000605">
    <property type="protein sequence ID" value="EEC51772.1"/>
    <property type="molecule type" value="Genomic_DNA"/>
</dbReference>
<dbReference type="InterPro" id="IPR009044">
    <property type="entry name" value="ssDNA-bd_transcriptional_reg"/>
</dbReference>
<protein>
    <submittedName>
        <fullName evidence="3">Uncharacterized protein</fullName>
    </submittedName>
</protein>
<dbReference type="PANTHER" id="PTHR31745:SF1">
    <property type="entry name" value="SINGLE-STRANDED DNA-BINDING PROTEIN WHY2, MITOCHONDRIAL"/>
    <property type="match status" value="1"/>
</dbReference>
<reference evidence="3 4" key="1">
    <citation type="journal article" date="2008" name="Nature">
        <title>The Phaeodactylum genome reveals the evolutionary history of diatom genomes.</title>
        <authorList>
            <person name="Bowler C."/>
            <person name="Allen A.E."/>
            <person name="Badger J.H."/>
            <person name="Grimwood J."/>
            <person name="Jabbari K."/>
            <person name="Kuo A."/>
            <person name="Maheswari U."/>
            <person name="Martens C."/>
            <person name="Maumus F."/>
            <person name="Otillar R.P."/>
            <person name="Rayko E."/>
            <person name="Salamov A."/>
            <person name="Vandepoele K."/>
            <person name="Beszteri B."/>
            <person name="Gruber A."/>
            <person name="Heijde M."/>
            <person name="Katinka M."/>
            <person name="Mock T."/>
            <person name="Valentin K."/>
            <person name="Verret F."/>
            <person name="Berges J.A."/>
            <person name="Brownlee C."/>
            <person name="Cadoret J.P."/>
            <person name="Chiovitti A."/>
            <person name="Choi C.J."/>
            <person name="Coesel S."/>
            <person name="De Martino A."/>
            <person name="Detter J.C."/>
            <person name="Durkin C."/>
            <person name="Falciatore A."/>
            <person name="Fournet J."/>
            <person name="Haruta M."/>
            <person name="Huysman M.J."/>
            <person name="Jenkins B.D."/>
            <person name="Jiroutova K."/>
            <person name="Jorgensen R.E."/>
            <person name="Joubert Y."/>
            <person name="Kaplan A."/>
            <person name="Kroger N."/>
            <person name="Kroth P.G."/>
            <person name="La Roche J."/>
            <person name="Lindquist E."/>
            <person name="Lommer M."/>
            <person name="Martin-Jezequel V."/>
            <person name="Lopez P.J."/>
            <person name="Lucas S."/>
            <person name="Mangogna M."/>
            <person name="McGinnis K."/>
            <person name="Medlin L.K."/>
            <person name="Montsant A."/>
            <person name="Oudot-Le Secq M.P."/>
            <person name="Napoli C."/>
            <person name="Obornik M."/>
            <person name="Parker M.S."/>
            <person name="Petit J.L."/>
            <person name="Porcel B.M."/>
            <person name="Poulsen N."/>
            <person name="Robison M."/>
            <person name="Rychlewski L."/>
            <person name="Rynearson T.A."/>
            <person name="Schmutz J."/>
            <person name="Shapiro H."/>
            <person name="Siaut M."/>
            <person name="Stanley M."/>
            <person name="Sussman M.R."/>
            <person name="Taylor A.R."/>
            <person name="Vardi A."/>
            <person name="von Dassow P."/>
            <person name="Vyverman W."/>
            <person name="Willis A."/>
            <person name="Wyrwicz L.S."/>
            <person name="Rokhsar D.S."/>
            <person name="Weissenbach J."/>
            <person name="Armbrust E.V."/>
            <person name="Green B.R."/>
            <person name="Van de Peer Y."/>
            <person name="Grigoriev I.V."/>
        </authorList>
    </citation>
    <scope>NUCLEOTIDE SEQUENCE [LARGE SCALE GENOMIC DNA]</scope>
    <source>
        <strain evidence="3 4">CCAP 1055/1</strain>
    </source>
</reference>
<keyword evidence="4" id="KW-1185">Reference proteome</keyword>
<dbReference type="SUPFAM" id="SSF54447">
    <property type="entry name" value="ssDNA-binding transcriptional regulator domain"/>
    <property type="match status" value="1"/>
</dbReference>
<evidence type="ECO:0000256" key="1">
    <source>
        <dbReference type="ARBA" id="ARBA00006061"/>
    </source>
</evidence>
<dbReference type="HOGENOM" id="CLU_1108883_0_0_1"/>
<gene>
    <name evidence="3" type="ORF">PHATRDRAFT_32031</name>
</gene>
<reference evidence="4" key="2">
    <citation type="submission" date="2008-08" db="EMBL/GenBank/DDBJ databases">
        <authorList>
            <consortium name="Diatom Consortium"/>
            <person name="Grigoriev I."/>
            <person name="Grimwood J."/>
            <person name="Kuo A."/>
            <person name="Otillar R.P."/>
            <person name="Salamov A."/>
            <person name="Detter J.C."/>
            <person name="Lindquist E."/>
            <person name="Shapiro H."/>
            <person name="Lucas S."/>
            <person name="Glavina del Rio T."/>
            <person name="Pitluck S."/>
            <person name="Rokhsar D."/>
            <person name="Bowler C."/>
        </authorList>
    </citation>
    <scope>GENOME REANNOTATION</scope>
    <source>
        <strain evidence="4">CCAP 1055/1</strain>
    </source>
</reference>
<keyword evidence="2" id="KW-0809">Transit peptide</keyword>
<dbReference type="Proteomes" id="UP000000759">
    <property type="component" value="Chromosome 1"/>
</dbReference>
<evidence type="ECO:0000256" key="2">
    <source>
        <dbReference type="ARBA" id="ARBA00022946"/>
    </source>
</evidence>
<dbReference type="GeneID" id="7196546"/>
<dbReference type="GO" id="GO:0006952">
    <property type="term" value="P:defense response"/>
    <property type="evidence" value="ECO:0007669"/>
    <property type="project" value="InterPro"/>
</dbReference>
<dbReference type="AlphaFoldDB" id="B7FQ09"/>
<proteinExistence type="inferred from homology"/>
<evidence type="ECO:0000313" key="4">
    <source>
        <dbReference type="Proteomes" id="UP000000759"/>
    </source>
</evidence>
<comment type="similarity">
    <text evidence="1">Belongs to the Whirly family.</text>
</comment>
<dbReference type="PaxDb" id="2850-Phatr32031"/>
<accession>B7FQ09</accession>
<sequence>MFMCKAQIPRIRQFVSTCTGPQSSRCFSSYGNSYAGGDGKNYGESVRSYPQYTVFGENCLLSLKILLPSFRISRNNVLSLDNSKKGRILLEFVPRLADGTTARDQHIRFGLSAEEVGLLLDQLPSHEVELSRRSPPPNGELGLSASASLSSAPAKVLRITPGEGGTTTYCIDHETDGVGGQIPFSGSNNVAGPLEVTVHLGEHIVMTEIMRSSIPTLVGWTAMLDAAELKNMEDAKAGVGKYADKPFDNYN</sequence>
<dbReference type="RefSeq" id="XP_002177309.1">
    <property type="nucleotide sequence ID" value="XM_002177273.1"/>
</dbReference>
<dbReference type="GO" id="GO:0003697">
    <property type="term" value="F:single-stranded DNA binding"/>
    <property type="evidence" value="ECO:0007669"/>
    <property type="project" value="InterPro"/>
</dbReference>
<dbReference type="eggNOG" id="ENOG502R998">
    <property type="taxonomic scope" value="Eukaryota"/>
</dbReference>